<dbReference type="InterPro" id="IPR035979">
    <property type="entry name" value="RBD_domain_sf"/>
</dbReference>
<feature type="domain" description="RRM" evidence="11">
    <location>
        <begin position="191"/>
        <end position="263"/>
    </location>
</feature>
<keyword evidence="4" id="KW-0053">Apoptosis</keyword>
<dbReference type="eggNOG" id="ENOG502R3NH">
    <property type="taxonomic scope" value="Eukaryota"/>
</dbReference>
<dbReference type="SUPFAM" id="SSF54928">
    <property type="entry name" value="RNA-binding domain, RBD"/>
    <property type="match status" value="3"/>
</dbReference>
<dbReference type="PROSITE" id="PS50102">
    <property type="entry name" value="RRM"/>
    <property type="match status" value="3"/>
</dbReference>
<dbReference type="CDD" id="cd12618">
    <property type="entry name" value="RRM2_TIA1"/>
    <property type="match status" value="1"/>
</dbReference>
<dbReference type="GO" id="GO:0010494">
    <property type="term" value="C:cytoplasmic stress granule"/>
    <property type="evidence" value="ECO:0007669"/>
    <property type="project" value="UniProtKB-SubCell"/>
</dbReference>
<evidence type="ECO:0000256" key="5">
    <source>
        <dbReference type="ARBA" id="ARBA00022737"/>
    </source>
</evidence>
<evidence type="ECO:0000256" key="3">
    <source>
        <dbReference type="ARBA" id="ARBA00022490"/>
    </source>
</evidence>
<name>M7BEE7_CHEMY</name>
<dbReference type="PANTHER" id="PTHR13518:SF1">
    <property type="entry name" value="C2ORF42 HOMOLOG"/>
    <property type="match status" value="1"/>
</dbReference>
<dbReference type="FunFam" id="3.30.70.330:FF:000038">
    <property type="entry name" value="Nucleolysin tiar isoform 1"/>
    <property type="match status" value="1"/>
</dbReference>
<dbReference type="PANTHER" id="PTHR13518">
    <property type="entry name" value="PUTATIVE TREBLE-CLEF ZINC-FINGER C2ORF42 FAMILY MEMBER"/>
    <property type="match status" value="1"/>
</dbReference>
<dbReference type="Pfam" id="PF14952">
    <property type="entry name" value="zf-tcix"/>
    <property type="match status" value="1"/>
</dbReference>
<dbReference type="Proteomes" id="UP000031443">
    <property type="component" value="Unassembled WGS sequence"/>
</dbReference>
<feature type="domain" description="RRM" evidence="11">
    <location>
        <begin position="83"/>
        <end position="161"/>
    </location>
</feature>
<dbReference type="FunFam" id="3.30.70.330:FF:000045">
    <property type="entry name" value="Nucleolysin tiar isoform 1"/>
    <property type="match status" value="1"/>
</dbReference>
<dbReference type="InterPro" id="IPR003954">
    <property type="entry name" value="RRM_euk-type"/>
</dbReference>
<dbReference type="Gene3D" id="3.30.70.330">
    <property type="match status" value="3"/>
</dbReference>
<dbReference type="GO" id="GO:0003723">
    <property type="term" value="F:RNA binding"/>
    <property type="evidence" value="ECO:0007669"/>
    <property type="project" value="UniProtKB-UniRule"/>
</dbReference>
<keyword evidence="8" id="KW-0539">Nucleus</keyword>
<accession>M7BEE7</accession>
<evidence type="ECO:0000259" key="11">
    <source>
        <dbReference type="PROSITE" id="PS50102"/>
    </source>
</evidence>
<evidence type="ECO:0000313" key="13">
    <source>
        <dbReference type="Proteomes" id="UP000031443"/>
    </source>
</evidence>
<keyword evidence="13" id="KW-1185">Reference proteome</keyword>
<dbReference type="InterPro" id="IPR026049">
    <property type="entry name" value="C2orf42"/>
</dbReference>
<gene>
    <name evidence="12" type="ORF">UY3_12345</name>
</gene>
<evidence type="ECO:0000313" key="12">
    <source>
        <dbReference type="EMBL" id="EMP30518.1"/>
    </source>
</evidence>
<dbReference type="EMBL" id="KB549462">
    <property type="protein sequence ID" value="EMP30518.1"/>
    <property type="molecule type" value="Genomic_DNA"/>
</dbReference>
<dbReference type="InterPro" id="IPR012677">
    <property type="entry name" value="Nucleotide-bd_a/b_plait_sf"/>
</dbReference>
<keyword evidence="6 9" id="KW-0694">RNA-binding</keyword>
<evidence type="ECO:0000256" key="8">
    <source>
        <dbReference type="ARBA" id="ARBA00023242"/>
    </source>
</evidence>
<feature type="domain" description="RRM" evidence="11">
    <location>
        <begin position="1"/>
        <end position="60"/>
    </location>
</feature>
<evidence type="ECO:0000256" key="9">
    <source>
        <dbReference type="PROSITE-ProRule" id="PRU00176"/>
    </source>
</evidence>
<dbReference type="Pfam" id="PF00076">
    <property type="entry name" value="RRM_1"/>
    <property type="match status" value="3"/>
</dbReference>
<dbReference type="InterPro" id="IPR000504">
    <property type="entry name" value="RRM_dom"/>
</dbReference>
<evidence type="ECO:0000256" key="6">
    <source>
        <dbReference type="ARBA" id="ARBA00022884"/>
    </source>
</evidence>
<keyword evidence="7" id="KW-0007">Acetylation</keyword>
<dbReference type="STRING" id="8469.M7BEE7"/>
<dbReference type="AlphaFoldDB" id="M7BEE7"/>
<reference evidence="13" key="1">
    <citation type="journal article" date="2013" name="Nat. Genet.">
        <title>The draft genomes of soft-shell turtle and green sea turtle yield insights into the development and evolution of the turtle-specific body plan.</title>
        <authorList>
            <person name="Wang Z."/>
            <person name="Pascual-Anaya J."/>
            <person name="Zadissa A."/>
            <person name="Li W."/>
            <person name="Niimura Y."/>
            <person name="Huang Z."/>
            <person name="Li C."/>
            <person name="White S."/>
            <person name="Xiong Z."/>
            <person name="Fang D."/>
            <person name="Wang B."/>
            <person name="Ming Y."/>
            <person name="Chen Y."/>
            <person name="Zheng Y."/>
            <person name="Kuraku S."/>
            <person name="Pignatelli M."/>
            <person name="Herrero J."/>
            <person name="Beal K."/>
            <person name="Nozawa M."/>
            <person name="Li Q."/>
            <person name="Wang J."/>
            <person name="Zhang H."/>
            <person name="Yu L."/>
            <person name="Shigenobu S."/>
            <person name="Wang J."/>
            <person name="Liu J."/>
            <person name="Flicek P."/>
            <person name="Searle S."/>
            <person name="Wang J."/>
            <person name="Kuratani S."/>
            <person name="Yin Y."/>
            <person name="Aken B."/>
            <person name="Zhang G."/>
            <person name="Irie N."/>
        </authorList>
    </citation>
    <scope>NUCLEOTIDE SEQUENCE [LARGE SCALE GENOMIC DNA]</scope>
</reference>
<feature type="region of interest" description="Disordered" evidence="10">
    <location>
        <begin position="625"/>
        <end position="658"/>
    </location>
</feature>
<dbReference type="SMART" id="SM00361">
    <property type="entry name" value="RRM_1"/>
    <property type="match status" value="2"/>
</dbReference>
<evidence type="ECO:0000256" key="4">
    <source>
        <dbReference type="ARBA" id="ARBA00022703"/>
    </source>
</evidence>
<evidence type="ECO:0000256" key="10">
    <source>
        <dbReference type="SAM" id="MobiDB-lite"/>
    </source>
</evidence>
<dbReference type="CDD" id="cd12621">
    <property type="entry name" value="RRM3_TIA1"/>
    <property type="match status" value="1"/>
</dbReference>
<dbReference type="InterPro" id="IPR034830">
    <property type="entry name" value="TIA1_RRM2"/>
</dbReference>
<organism evidence="12 13">
    <name type="scientific">Chelonia mydas</name>
    <name type="common">Green sea-turtle</name>
    <name type="synonym">Chelonia agassizi</name>
    <dbReference type="NCBI Taxonomy" id="8469"/>
    <lineage>
        <taxon>Eukaryota</taxon>
        <taxon>Metazoa</taxon>
        <taxon>Chordata</taxon>
        <taxon>Craniata</taxon>
        <taxon>Vertebrata</taxon>
        <taxon>Euteleostomi</taxon>
        <taxon>Archelosauria</taxon>
        <taxon>Testudinata</taxon>
        <taxon>Testudines</taxon>
        <taxon>Cryptodira</taxon>
        <taxon>Durocryptodira</taxon>
        <taxon>Americhelydia</taxon>
        <taxon>Chelonioidea</taxon>
        <taxon>Cheloniidae</taxon>
        <taxon>Chelonia</taxon>
    </lineage>
</organism>
<evidence type="ECO:0000256" key="1">
    <source>
        <dbReference type="ARBA" id="ARBA00004123"/>
    </source>
</evidence>
<dbReference type="GO" id="GO:0005634">
    <property type="term" value="C:nucleus"/>
    <property type="evidence" value="ECO:0007669"/>
    <property type="project" value="UniProtKB-SubCell"/>
</dbReference>
<evidence type="ECO:0000256" key="7">
    <source>
        <dbReference type="ARBA" id="ARBA00022990"/>
    </source>
</evidence>
<evidence type="ECO:0000256" key="2">
    <source>
        <dbReference type="ARBA" id="ARBA00004210"/>
    </source>
</evidence>
<dbReference type="InterPro" id="IPR029269">
    <property type="entry name" value="Zf-tcix"/>
</dbReference>
<keyword evidence="3" id="KW-0963">Cytoplasm</keyword>
<protein>
    <recommendedName>
        <fullName evidence="11">RRM domain-containing protein</fullName>
    </recommendedName>
</protein>
<keyword evidence="5" id="KW-0677">Repeat</keyword>
<dbReference type="GO" id="GO:0006915">
    <property type="term" value="P:apoptotic process"/>
    <property type="evidence" value="ECO:0007669"/>
    <property type="project" value="UniProtKB-KW"/>
</dbReference>
<comment type="subcellular location">
    <subcellularLocation>
        <location evidence="2">Cytoplasm</location>
        <location evidence="2">Stress granule</location>
    </subcellularLocation>
    <subcellularLocation>
        <location evidence="1">Nucleus</location>
    </subcellularLocation>
</comment>
<dbReference type="SMART" id="SM00360">
    <property type="entry name" value="RRM"/>
    <property type="match status" value="2"/>
</dbReference>
<sequence>MRLVAELHKGRRAVAAKRTAGNDPYCFVEFYEHRHAAAALAAMNGRKIMGKEVKVNWATTPSSQKKDTSSSTVVSTLRSQDHFHVFVGDLSPEITTEDIKAAFAPFGRISDARVVKDMATGKSKGYGFVSFFNKWDAENAIQQMGGQWLGGRQIRTNWATRKPPAPKSTYESNTKQLSYDDVVNQSSPSNCTVYCGGVTSGLTEQLMRQTFSPFGQIMEIRVFPDKGYSFIRFNSHESAARAIVSVNGTALEGHVVKCYWGKETPDMINPIQQNQIGYPQAYGQWGQWYGNAQQIGQYMPNGWQVPAYGMYGQAWNQQGFKNDTAALICKAPSRMDPNSVRTKVPAFLSDLGKATLRGIRKCPRCGTYNGTRGLSCKNKTCGTIFRYGARKQPGVDAVKIITGSDLQIYSVRQRDRGPDYRCFVELGVSETTIQTVDGTIITQLSSGRCYVPSCLKAATQGVVENQCQHIKLAVNCQTEATPLTLKSSILNSMQASPETKQTIWQLATEPTGPLVQRITKNILVVKCKASQKHSLGYLHASFAQKMSSKNVPEHRFLCSCQTLKSSKASSAKEEAAQRCIHFFACISAFASDETLAQEFSDFLSYDSSGLKGIIVPQLVCHPESTVQAGEPTASKSKKRKKDEASGTQGNSPLLAQDPANCNLRKSGLKKPAVASSLKRQACNQLLDESQVTLSFQEWLASVTERIHQTMHYQFDGKPEPLVFHIPQSFFDALQQRISIGSTKKRLPNSTTAFVRKDALPLGTFSKYTWHITNILQVKQIFDTPEMPLEITRSFIQNRDGTYELFKCPKVEVESIAETYGRLEKQPIIRPLELKTFLKVGNTSPDQKEPTPFTIEWIPDILPQSKIGELRIKFEYGHHRNGHTTEYQEQRPSLEQTLELTPLTTITFP</sequence>
<proteinExistence type="predicted"/>